<feature type="compositionally biased region" description="Acidic residues" evidence="1">
    <location>
        <begin position="57"/>
        <end position="72"/>
    </location>
</feature>
<reference evidence="2" key="1">
    <citation type="submission" date="2023-10" db="EMBL/GenBank/DDBJ databases">
        <authorList>
            <person name="Chen Y."/>
            <person name="Shah S."/>
            <person name="Dougan E. K."/>
            <person name="Thang M."/>
            <person name="Chan C."/>
        </authorList>
    </citation>
    <scope>NUCLEOTIDE SEQUENCE [LARGE SCALE GENOMIC DNA]</scope>
</reference>
<accession>A0ABN9VRK2</accession>
<name>A0ABN9VRK2_9DINO</name>
<keyword evidence="3" id="KW-1185">Reference proteome</keyword>
<proteinExistence type="predicted"/>
<organism evidence="2 3">
    <name type="scientific">Prorocentrum cordatum</name>
    <dbReference type="NCBI Taxonomy" id="2364126"/>
    <lineage>
        <taxon>Eukaryota</taxon>
        <taxon>Sar</taxon>
        <taxon>Alveolata</taxon>
        <taxon>Dinophyceae</taxon>
        <taxon>Prorocentrales</taxon>
        <taxon>Prorocentraceae</taxon>
        <taxon>Prorocentrum</taxon>
    </lineage>
</organism>
<comment type="caution">
    <text evidence="2">The sequence shown here is derived from an EMBL/GenBank/DDBJ whole genome shotgun (WGS) entry which is preliminary data.</text>
</comment>
<evidence type="ECO:0000313" key="3">
    <source>
        <dbReference type="Proteomes" id="UP001189429"/>
    </source>
</evidence>
<feature type="region of interest" description="Disordered" evidence="1">
    <location>
        <begin position="50"/>
        <end position="107"/>
    </location>
</feature>
<dbReference type="Proteomes" id="UP001189429">
    <property type="component" value="Unassembled WGS sequence"/>
</dbReference>
<gene>
    <name evidence="2" type="ORF">PCOR1329_LOCUS59860</name>
</gene>
<evidence type="ECO:0000313" key="2">
    <source>
        <dbReference type="EMBL" id="CAK0875129.1"/>
    </source>
</evidence>
<sequence length="107" mass="12462">MYKERTKKTMEDWNSENHAMKLEFQKTRKATTNAGRLAWLSLSTPRALRETRGVGWGEEEEDEEEGEEEQEEQQAQGERLASNANHRGLGKHQNLWLSVKPVPNRVR</sequence>
<dbReference type="EMBL" id="CAUYUJ010017477">
    <property type="protein sequence ID" value="CAK0875129.1"/>
    <property type="molecule type" value="Genomic_DNA"/>
</dbReference>
<protein>
    <submittedName>
        <fullName evidence="2">Uncharacterized protein</fullName>
    </submittedName>
</protein>
<evidence type="ECO:0000256" key="1">
    <source>
        <dbReference type="SAM" id="MobiDB-lite"/>
    </source>
</evidence>